<dbReference type="RefSeq" id="WP_279296917.1">
    <property type="nucleotide sequence ID" value="NZ_JAOTIF010000006.1"/>
</dbReference>
<protein>
    <submittedName>
        <fullName evidence="2">Cytochrome c</fullName>
    </submittedName>
</protein>
<dbReference type="InterPro" id="IPR036909">
    <property type="entry name" value="Cyt_c-like_dom_sf"/>
</dbReference>
<gene>
    <name evidence="2" type="ORF">OCK74_10130</name>
</gene>
<dbReference type="SUPFAM" id="SSF46626">
    <property type="entry name" value="Cytochrome c"/>
    <property type="match status" value="1"/>
</dbReference>
<evidence type="ECO:0000313" key="3">
    <source>
        <dbReference type="Proteomes" id="UP001155483"/>
    </source>
</evidence>
<organism evidence="2 3">
    <name type="scientific">Paraflavisolibacter caeni</name>
    <dbReference type="NCBI Taxonomy" id="2982496"/>
    <lineage>
        <taxon>Bacteria</taxon>
        <taxon>Pseudomonadati</taxon>
        <taxon>Bacteroidota</taxon>
        <taxon>Chitinophagia</taxon>
        <taxon>Chitinophagales</taxon>
        <taxon>Chitinophagaceae</taxon>
        <taxon>Paraflavisolibacter</taxon>
    </lineage>
</organism>
<dbReference type="GO" id="GO:0009055">
    <property type="term" value="F:electron transfer activity"/>
    <property type="evidence" value="ECO:0007669"/>
    <property type="project" value="InterPro"/>
</dbReference>
<name>A0A9X3BI09_9BACT</name>
<dbReference type="Proteomes" id="UP001155483">
    <property type="component" value="Unassembled WGS sequence"/>
</dbReference>
<accession>A0A9X3BI09</accession>
<reference evidence="2" key="1">
    <citation type="submission" date="2022-09" db="EMBL/GenBank/DDBJ databases">
        <authorList>
            <person name="Yuan C."/>
            <person name="Ke Z."/>
        </authorList>
    </citation>
    <scope>NUCLEOTIDE SEQUENCE</scope>
    <source>
        <strain evidence="2">LB-8</strain>
    </source>
</reference>
<sequence>MNRKSTLFSLLTFATILITSCSKDNEQDEAQNQNPSGGGNGGSTCDTVNIKYATGVVPILQANCYVCHGNGSAEGSVTLDNYNALKTKANNGTLLGVITHAAGYPQMPKNGAKLSDCNINKIRSWINNGAQNN</sequence>
<dbReference type="GO" id="GO:0020037">
    <property type="term" value="F:heme binding"/>
    <property type="evidence" value="ECO:0007669"/>
    <property type="project" value="InterPro"/>
</dbReference>
<keyword evidence="3" id="KW-1185">Reference proteome</keyword>
<dbReference type="InterPro" id="IPR011429">
    <property type="entry name" value="Cyt_c_Planctomycete-type"/>
</dbReference>
<evidence type="ECO:0000313" key="2">
    <source>
        <dbReference type="EMBL" id="MCU7549473.1"/>
    </source>
</evidence>
<feature type="domain" description="Cytochrome C Planctomycete-type" evidence="1">
    <location>
        <begin position="64"/>
        <end position="110"/>
    </location>
</feature>
<dbReference type="Pfam" id="PF07635">
    <property type="entry name" value="PSCyt1"/>
    <property type="match status" value="1"/>
</dbReference>
<dbReference type="PROSITE" id="PS51257">
    <property type="entry name" value="PROKAR_LIPOPROTEIN"/>
    <property type="match status" value="1"/>
</dbReference>
<dbReference type="Gene3D" id="1.10.760.10">
    <property type="entry name" value="Cytochrome c-like domain"/>
    <property type="match status" value="1"/>
</dbReference>
<comment type="caution">
    <text evidence="2">The sequence shown here is derived from an EMBL/GenBank/DDBJ whole genome shotgun (WGS) entry which is preliminary data.</text>
</comment>
<proteinExistence type="predicted"/>
<dbReference type="EMBL" id="JAOTIF010000006">
    <property type="protein sequence ID" value="MCU7549473.1"/>
    <property type="molecule type" value="Genomic_DNA"/>
</dbReference>
<reference evidence="2" key="2">
    <citation type="submission" date="2023-04" db="EMBL/GenBank/DDBJ databases">
        <title>Paracnuella aquatica gen. nov., sp. nov., a member of the family Chitinophagaceae isolated from a hot spring.</title>
        <authorList>
            <person name="Wang C."/>
        </authorList>
    </citation>
    <scope>NUCLEOTIDE SEQUENCE</scope>
    <source>
        <strain evidence="2">LB-8</strain>
    </source>
</reference>
<dbReference type="AlphaFoldDB" id="A0A9X3BI09"/>
<evidence type="ECO:0000259" key="1">
    <source>
        <dbReference type="Pfam" id="PF07635"/>
    </source>
</evidence>